<evidence type="ECO:0000313" key="6">
    <source>
        <dbReference type="RefSeq" id="XP_035660267.1"/>
    </source>
</evidence>
<sequence length="425" mass="47075">MATTTISKLLVFAALVFVGQAGLITKPDGPIVPTRYGDVRGLYAEEGAIFLGLPFGVPPVGELRWKPPRAYNTSWAPRVRDGTVPGPACRQTSCGPNYKDYQHTCNRDKNKTQSEDCLYLNVFVPRSVLLNSSVRLPVMCWFHGGNYQYGTGAALIYDGRILANKTNTVVVTTNYRLGVFGYLVTGEGEDDARGNYGTLDQIEALTWVQQNIADFGGDKDKVTVFGQSAGSDSIAVLLTSARAADLFHQGIMLSVPFSIPLKTQSEAIRYGNDFTKFANCSTGDMKCLRSKSADAILDAQKKTFWHGHAYCQGHVCHGEDIPFVFQTPLLINLTFTREEQVLADTMVYHYGNFAHTGDPNKASPNVYTTGNVLKSPLNWPRYNKGNLFPNMNFTTTQSVIVQDYNKEKCDFWDKENIYSARNKGN</sequence>
<dbReference type="SUPFAM" id="SSF53474">
    <property type="entry name" value="alpha/beta-Hydrolases"/>
    <property type="match status" value="1"/>
</dbReference>
<accession>A0A9J7HLC5</accession>
<dbReference type="RefSeq" id="XP_035660267.1">
    <property type="nucleotide sequence ID" value="XM_035804374.1"/>
</dbReference>
<dbReference type="OMA" id="KFANCST"/>
<feature type="domain" description="Carboxylesterase type B" evidence="4">
    <location>
        <begin position="29"/>
        <end position="306"/>
    </location>
</feature>
<feature type="chain" id="PRO_5039963396" description="Carboxylic ester hydrolase" evidence="3">
    <location>
        <begin position="22"/>
        <end position="425"/>
    </location>
</feature>
<protein>
    <recommendedName>
        <fullName evidence="3">Carboxylic ester hydrolase</fullName>
        <ecNumber evidence="3">3.1.1.-</ecNumber>
    </recommendedName>
</protein>
<dbReference type="PROSITE" id="PS00122">
    <property type="entry name" value="CARBOXYLESTERASE_B_1"/>
    <property type="match status" value="1"/>
</dbReference>
<dbReference type="OrthoDB" id="3200163at2759"/>
<dbReference type="PROSITE" id="PS00941">
    <property type="entry name" value="CARBOXYLESTERASE_B_2"/>
    <property type="match status" value="1"/>
</dbReference>
<reference evidence="5" key="1">
    <citation type="journal article" date="2020" name="Nat. Ecol. Evol.">
        <title>Deeply conserved synteny resolves early events in vertebrate evolution.</title>
        <authorList>
            <person name="Simakov O."/>
            <person name="Marletaz F."/>
            <person name="Yue J.X."/>
            <person name="O'Connell B."/>
            <person name="Jenkins J."/>
            <person name="Brandt A."/>
            <person name="Calef R."/>
            <person name="Tung C.H."/>
            <person name="Huang T.K."/>
            <person name="Schmutz J."/>
            <person name="Satoh N."/>
            <person name="Yu J.K."/>
            <person name="Putnam N.H."/>
            <person name="Green R.E."/>
            <person name="Rokhsar D.S."/>
        </authorList>
    </citation>
    <scope>NUCLEOTIDE SEQUENCE [LARGE SCALE GENOMIC DNA]</scope>
    <source>
        <strain evidence="5">S238N-H82</strain>
    </source>
</reference>
<dbReference type="Gene3D" id="3.40.50.1820">
    <property type="entry name" value="alpha/beta hydrolase"/>
    <property type="match status" value="2"/>
</dbReference>
<dbReference type="Proteomes" id="UP000001554">
    <property type="component" value="Chromosome 17"/>
</dbReference>
<dbReference type="PANTHER" id="PTHR45570">
    <property type="entry name" value="CARBOXYLIC ESTER HYDROLASE"/>
    <property type="match status" value="1"/>
</dbReference>
<dbReference type="AlphaFoldDB" id="A0A9J7HLC5"/>
<dbReference type="GeneID" id="118404976"/>
<evidence type="ECO:0000313" key="5">
    <source>
        <dbReference type="Proteomes" id="UP000001554"/>
    </source>
</evidence>
<comment type="similarity">
    <text evidence="1 3">Belongs to the type-B carboxylesterase/lipase family.</text>
</comment>
<dbReference type="PANTHER" id="PTHR45570:SF1">
    <property type="entry name" value="CARBOXYLIC ESTER HYDROLASE"/>
    <property type="match status" value="1"/>
</dbReference>
<name>A0A9J7HLC5_BRAFL</name>
<dbReference type="Pfam" id="PF00135">
    <property type="entry name" value="COesterase"/>
    <property type="match status" value="2"/>
</dbReference>
<dbReference type="InterPro" id="IPR002018">
    <property type="entry name" value="CarbesteraseB"/>
</dbReference>
<dbReference type="GO" id="GO:0016787">
    <property type="term" value="F:hydrolase activity"/>
    <property type="evidence" value="ECO:0007669"/>
    <property type="project" value="UniProtKB-KW"/>
</dbReference>
<dbReference type="EC" id="3.1.1.-" evidence="3"/>
<keyword evidence="5" id="KW-1185">Reference proteome</keyword>
<dbReference type="InterPro" id="IPR029058">
    <property type="entry name" value="AB_hydrolase_fold"/>
</dbReference>
<reference evidence="6" key="2">
    <citation type="submission" date="2025-08" db="UniProtKB">
        <authorList>
            <consortium name="RefSeq"/>
        </authorList>
    </citation>
    <scope>IDENTIFICATION</scope>
    <source>
        <strain evidence="6">S238N-H82</strain>
        <tissue evidence="6">Testes</tissue>
    </source>
</reference>
<dbReference type="InterPro" id="IPR019826">
    <property type="entry name" value="Carboxylesterase_B_AS"/>
</dbReference>
<keyword evidence="3" id="KW-0732">Signal</keyword>
<gene>
    <name evidence="6" type="primary">LOC118404976</name>
</gene>
<evidence type="ECO:0000259" key="4">
    <source>
        <dbReference type="Pfam" id="PF00135"/>
    </source>
</evidence>
<evidence type="ECO:0000256" key="2">
    <source>
        <dbReference type="ARBA" id="ARBA00022801"/>
    </source>
</evidence>
<proteinExistence type="inferred from homology"/>
<feature type="signal peptide" evidence="3">
    <location>
        <begin position="1"/>
        <end position="21"/>
    </location>
</feature>
<evidence type="ECO:0000256" key="1">
    <source>
        <dbReference type="ARBA" id="ARBA00005964"/>
    </source>
</evidence>
<evidence type="ECO:0000256" key="3">
    <source>
        <dbReference type="RuleBase" id="RU361235"/>
    </source>
</evidence>
<dbReference type="InterPro" id="IPR019819">
    <property type="entry name" value="Carboxylesterase_B_CS"/>
</dbReference>
<feature type="domain" description="Carboxylesterase type B" evidence="4">
    <location>
        <begin position="314"/>
        <end position="412"/>
    </location>
</feature>
<organism evidence="5 6">
    <name type="scientific">Branchiostoma floridae</name>
    <name type="common">Florida lancelet</name>
    <name type="synonym">Amphioxus</name>
    <dbReference type="NCBI Taxonomy" id="7739"/>
    <lineage>
        <taxon>Eukaryota</taxon>
        <taxon>Metazoa</taxon>
        <taxon>Chordata</taxon>
        <taxon>Cephalochordata</taxon>
        <taxon>Leptocardii</taxon>
        <taxon>Amphioxiformes</taxon>
        <taxon>Branchiostomatidae</taxon>
        <taxon>Branchiostoma</taxon>
    </lineage>
</organism>
<dbReference type="KEGG" id="bfo:118404976"/>
<keyword evidence="2 3" id="KW-0378">Hydrolase</keyword>